<reference evidence="2" key="1">
    <citation type="submission" date="2013-07" db="EMBL/GenBank/DDBJ databases">
        <title>The genome of Eucalyptus grandis.</title>
        <authorList>
            <person name="Schmutz J."/>
            <person name="Hayes R."/>
            <person name="Myburg A."/>
            <person name="Tuskan G."/>
            <person name="Grattapaglia D."/>
            <person name="Rokhsar D.S."/>
        </authorList>
    </citation>
    <scope>NUCLEOTIDE SEQUENCE</scope>
    <source>
        <tissue evidence="2">Leaf extractions</tissue>
    </source>
</reference>
<feature type="region of interest" description="Disordered" evidence="1">
    <location>
        <begin position="1"/>
        <end position="51"/>
    </location>
</feature>
<evidence type="ECO:0000313" key="2">
    <source>
        <dbReference type="EMBL" id="KCW62700.1"/>
    </source>
</evidence>
<dbReference type="EMBL" id="KK198759">
    <property type="protein sequence ID" value="KCW62700.1"/>
    <property type="molecule type" value="Genomic_DNA"/>
</dbReference>
<name>A0A059BAK0_EUCGR</name>
<dbReference type="Gramene" id="KCW62700">
    <property type="protein sequence ID" value="KCW62700"/>
    <property type="gene ID" value="EUGRSUZ_G00263"/>
</dbReference>
<feature type="compositionally biased region" description="Basic and acidic residues" evidence="1">
    <location>
        <begin position="1"/>
        <end position="20"/>
    </location>
</feature>
<sequence length="157" mass="17519">MNSPRTERRLELPEQDKINLDKTINTSQRTLKERRLGLSKSDQSAKFKKSARARTTTIDGGSGDFLEIVDEFTGIHSAGGGGESEKGLGYGNENKGSPCGAGFSQITFFPNHLKLPRQPKKISWTYPTPPNPASCHLSCRFIDELSIYHTTTHRDFY</sequence>
<protein>
    <submittedName>
        <fullName evidence="2">Uncharacterized protein</fullName>
    </submittedName>
</protein>
<accession>A0A059BAK0</accession>
<dbReference type="AlphaFoldDB" id="A0A059BAK0"/>
<organism evidence="2">
    <name type="scientific">Eucalyptus grandis</name>
    <name type="common">Flooded gum</name>
    <dbReference type="NCBI Taxonomy" id="71139"/>
    <lineage>
        <taxon>Eukaryota</taxon>
        <taxon>Viridiplantae</taxon>
        <taxon>Streptophyta</taxon>
        <taxon>Embryophyta</taxon>
        <taxon>Tracheophyta</taxon>
        <taxon>Spermatophyta</taxon>
        <taxon>Magnoliopsida</taxon>
        <taxon>eudicotyledons</taxon>
        <taxon>Gunneridae</taxon>
        <taxon>Pentapetalae</taxon>
        <taxon>rosids</taxon>
        <taxon>malvids</taxon>
        <taxon>Myrtales</taxon>
        <taxon>Myrtaceae</taxon>
        <taxon>Myrtoideae</taxon>
        <taxon>Eucalypteae</taxon>
        <taxon>Eucalyptus</taxon>
    </lineage>
</organism>
<evidence type="ECO:0000256" key="1">
    <source>
        <dbReference type="SAM" id="MobiDB-lite"/>
    </source>
</evidence>
<proteinExistence type="predicted"/>
<dbReference type="InParanoid" id="A0A059BAK0"/>
<gene>
    <name evidence="2" type="ORF">EUGRSUZ_G00263</name>
</gene>